<comment type="catalytic activity">
    <reaction evidence="4">
        <text>(S)-4-amino-5-oxopentanoate + tRNA(Glu) + NADP(+) = L-glutamyl-tRNA(Glu) + NADPH + H(+)</text>
        <dbReference type="Rhea" id="RHEA:12344"/>
        <dbReference type="Rhea" id="RHEA-COMP:9663"/>
        <dbReference type="Rhea" id="RHEA-COMP:9680"/>
        <dbReference type="ChEBI" id="CHEBI:15378"/>
        <dbReference type="ChEBI" id="CHEBI:57501"/>
        <dbReference type="ChEBI" id="CHEBI:57783"/>
        <dbReference type="ChEBI" id="CHEBI:58349"/>
        <dbReference type="ChEBI" id="CHEBI:78442"/>
        <dbReference type="ChEBI" id="CHEBI:78520"/>
        <dbReference type="EC" id="1.2.1.70"/>
    </reaction>
</comment>
<evidence type="ECO:0000259" key="6">
    <source>
        <dbReference type="Pfam" id="PF05201"/>
    </source>
</evidence>
<evidence type="ECO:0000256" key="3">
    <source>
        <dbReference type="ARBA" id="ARBA00023244"/>
    </source>
</evidence>
<dbReference type="SUPFAM" id="SSF69742">
    <property type="entry name" value="Glutamyl tRNA-reductase catalytic, N-terminal domain"/>
    <property type="match status" value="1"/>
</dbReference>
<dbReference type="SUPFAM" id="SSF51735">
    <property type="entry name" value="NAD(P)-binding Rossmann-fold domains"/>
    <property type="match status" value="1"/>
</dbReference>
<dbReference type="InterPro" id="IPR036343">
    <property type="entry name" value="GluRdtase_N_sf"/>
</dbReference>
<feature type="binding site" evidence="4">
    <location>
        <position position="104"/>
    </location>
    <ligand>
        <name>substrate</name>
    </ligand>
</feature>
<evidence type="ECO:0000256" key="2">
    <source>
        <dbReference type="ARBA" id="ARBA00023002"/>
    </source>
</evidence>
<keyword evidence="1 4" id="KW-0521">NADP</keyword>
<name>A0A7V3YEU6_9BACT</name>
<evidence type="ECO:0000313" key="7">
    <source>
        <dbReference type="EMBL" id="HGI29766.1"/>
    </source>
</evidence>
<feature type="active site" description="Nucleophile" evidence="4">
    <location>
        <position position="49"/>
    </location>
</feature>
<dbReference type="InterPro" id="IPR036291">
    <property type="entry name" value="NAD(P)-bd_dom_sf"/>
</dbReference>
<dbReference type="InterPro" id="IPR000343">
    <property type="entry name" value="4pyrrol_synth_GluRdtase"/>
</dbReference>
<keyword evidence="2 4" id="KW-0560">Oxidoreductase</keyword>
<feature type="binding site" evidence="4">
    <location>
        <begin position="48"/>
        <end position="51"/>
    </location>
    <ligand>
        <name>substrate</name>
    </ligand>
</feature>
<dbReference type="HAMAP" id="MF_00087">
    <property type="entry name" value="Glu_tRNA_reductase"/>
    <property type="match status" value="1"/>
</dbReference>
<dbReference type="EMBL" id="DTFV01000004">
    <property type="protein sequence ID" value="HGI29766.1"/>
    <property type="molecule type" value="Genomic_DNA"/>
</dbReference>
<dbReference type="Gene3D" id="3.40.50.720">
    <property type="entry name" value="NAD(P)-binding Rossmann-like Domain"/>
    <property type="match status" value="1"/>
</dbReference>
<keyword evidence="3 4" id="KW-0627">Porphyrin biosynthesis</keyword>
<evidence type="ECO:0000256" key="1">
    <source>
        <dbReference type="ARBA" id="ARBA00022857"/>
    </source>
</evidence>
<dbReference type="EC" id="1.2.1.70" evidence="4"/>
<comment type="subunit">
    <text evidence="4">Homodimer.</text>
</comment>
<dbReference type="PANTHER" id="PTHR43013:SF1">
    <property type="entry name" value="GLUTAMYL-TRNA REDUCTASE"/>
    <property type="match status" value="1"/>
</dbReference>
<sequence length="389" mass="44374">MKSVLLFATGVDEHLPLVLRERYLAFPEREFPGILRETGCSAFVLLETCQRLEVYGTAEEESLRREDLLQRLFPLPDPYRASVFYFENADAVWRLFRIAAGLESALRGEVHILGQLKRAWEKAHRNGHTNKLLNVLFQDALRVGKKVQRSLRREQALRSFGSLVTEVLEELLGSLEGKSVCILGWGTLGRSVAGTLLSRKVGTIFVFSRHLHHIPQEKPFVAIAEKRALKEAFAQSHAAVCTSGSARHLLAPEDLDEAALPQVLIDLVLPRAIDPVLAQGKKLLDLETFLGLARERTLPFVQESEHLEALITEEVERFLRKWRGFRADPIIQNIARCFEETFLEAGGAIVQACNHDEQELLLLRHMEWVRGKLFRKTAEQVRRFFEEER</sequence>
<organism evidence="7">
    <name type="scientific">Candidatus Caldatribacterium californiense</name>
    <dbReference type="NCBI Taxonomy" id="1454726"/>
    <lineage>
        <taxon>Bacteria</taxon>
        <taxon>Pseudomonadati</taxon>
        <taxon>Atribacterota</taxon>
        <taxon>Atribacteria</taxon>
        <taxon>Atribacterales</taxon>
        <taxon>Candidatus Caldatribacteriaceae</taxon>
        <taxon>Candidatus Caldatribacterium</taxon>
    </lineage>
</organism>
<dbReference type="Pfam" id="PF05201">
    <property type="entry name" value="GlutR_N"/>
    <property type="match status" value="1"/>
</dbReference>
<comment type="caution">
    <text evidence="7">The sequence shown here is derived from an EMBL/GenBank/DDBJ whole genome shotgun (WGS) entry which is preliminary data.</text>
</comment>
<dbReference type="GO" id="GO:0019353">
    <property type="term" value="P:protoporphyrinogen IX biosynthetic process from glutamate"/>
    <property type="evidence" value="ECO:0007669"/>
    <property type="project" value="TreeGrafter"/>
</dbReference>
<feature type="binding site" evidence="4">
    <location>
        <position position="115"/>
    </location>
    <ligand>
        <name>substrate</name>
    </ligand>
</feature>
<feature type="binding site" evidence="4">
    <location>
        <begin position="184"/>
        <end position="189"/>
    </location>
    <ligand>
        <name>NADP(+)</name>
        <dbReference type="ChEBI" id="CHEBI:58349"/>
    </ligand>
</feature>
<feature type="domain" description="Quinate/shikimate 5-dehydrogenase/glutamyl-tRNA reductase" evidence="5">
    <location>
        <begin position="168"/>
        <end position="279"/>
    </location>
</feature>
<dbReference type="InterPro" id="IPR006151">
    <property type="entry name" value="Shikm_DH/Glu-tRNA_Rdtase"/>
</dbReference>
<dbReference type="Pfam" id="PF01488">
    <property type="entry name" value="Shikimate_DH"/>
    <property type="match status" value="1"/>
</dbReference>
<proteinExistence type="inferred from homology"/>
<comment type="function">
    <text evidence="4">Catalyzes the NADPH-dependent reduction of glutamyl-tRNA(Glu) to glutamate 1-semialdehyde (GSA).</text>
</comment>
<dbReference type="UniPathway" id="UPA00251">
    <property type="reaction ID" value="UER00316"/>
</dbReference>
<dbReference type="GO" id="GO:0008883">
    <property type="term" value="F:glutamyl-tRNA reductase activity"/>
    <property type="evidence" value="ECO:0007669"/>
    <property type="project" value="UniProtKB-UniRule"/>
</dbReference>
<gene>
    <name evidence="4" type="primary">hemA</name>
    <name evidence="7" type="ORF">ENV30_00360</name>
</gene>
<dbReference type="Gene3D" id="3.30.460.30">
    <property type="entry name" value="Glutamyl-tRNA reductase, N-terminal domain"/>
    <property type="match status" value="1"/>
</dbReference>
<evidence type="ECO:0000259" key="5">
    <source>
        <dbReference type="Pfam" id="PF01488"/>
    </source>
</evidence>
<protein>
    <recommendedName>
        <fullName evidence="4">Glutamyl-tRNA reductase</fullName>
        <shortName evidence="4">GluTR</shortName>
        <ecNumber evidence="4">1.2.1.70</ecNumber>
    </recommendedName>
</protein>
<dbReference type="GO" id="GO:0050661">
    <property type="term" value="F:NADP binding"/>
    <property type="evidence" value="ECO:0007669"/>
    <property type="project" value="InterPro"/>
</dbReference>
<comment type="pathway">
    <text evidence="4">Porphyrin-containing compound metabolism; protoporphyrin-IX biosynthesis; 5-aminolevulinate from L-glutamyl-tRNA(Glu): step 1/2.</text>
</comment>
<comment type="similarity">
    <text evidence="4">Belongs to the glutamyl-tRNA reductase family.</text>
</comment>
<comment type="caution">
    <text evidence="4">Lacks conserved residue(s) required for the propagation of feature annotation.</text>
</comment>
<feature type="domain" description="Glutamyl-tRNA reductase N-terminal" evidence="6">
    <location>
        <begin position="15"/>
        <end position="149"/>
    </location>
</feature>
<dbReference type="PANTHER" id="PTHR43013">
    <property type="entry name" value="GLUTAMYL-TRNA REDUCTASE"/>
    <property type="match status" value="1"/>
</dbReference>
<reference evidence="7" key="1">
    <citation type="journal article" date="2020" name="mSystems">
        <title>Genome- and Community-Level Interaction Insights into Carbon Utilization and Element Cycling Functions of Hydrothermarchaeota in Hydrothermal Sediment.</title>
        <authorList>
            <person name="Zhou Z."/>
            <person name="Liu Y."/>
            <person name="Xu W."/>
            <person name="Pan J."/>
            <person name="Luo Z.H."/>
            <person name="Li M."/>
        </authorList>
    </citation>
    <scope>NUCLEOTIDE SEQUENCE [LARGE SCALE GENOMIC DNA]</scope>
    <source>
        <strain evidence="7">SpSt-747</strain>
    </source>
</reference>
<comment type="miscellaneous">
    <text evidence="4">During catalysis, the active site Cys acts as a nucleophile attacking the alpha-carbonyl group of tRNA-bound glutamate with the formation of a thioester intermediate between enzyme and glutamate, and the concomitant release of tRNA(Glu). The thioester intermediate is finally reduced by direct hydride transfer from NADPH, to form the product GSA.</text>
</comment>
<comment type="domain">
    <text evidence="4">Possesses an unusual extended V-shaped dimeric structure with each monomer consisting of three distinct domains arranged along a curved 'spinal' alpha-helix. The N-terminal catalytic domain specifically recognizes the glutamate moiety of the substrate. The second domain is the NADPH-binding domain, and the third C-terminal domain is responsible for dimerization.</text>
</comment>
<accession>A0A7V3YEU6</accession>
<evidence type="ECO:0000256" key="4">
    <source>
        <dbReference type="HAMAP-Rule" id="MF_00087"/>
    </source>
</evidence>
<dbReference type="AlphaFoldDB" id="A0A7V3YEU6"/>
<dbReference type="InterPro" id="IPR015895">
    <property type="entry name" value="4pyrrol_synth_GluRdtase_N"/>
</dbReference>